<evidence type="ECO:0000259" key="1">
    <source>
        <dbReference type="PROSITE" id="PS51352"/>
    </source>
</evidence>
<dbReference type="InterPro" id="IPR036249">
    <property type="entry name" value="Thioredoxin-like_sf"/>
</dbReference>
<dbReference type="AlphaFoldDB" id="A0AAD2FGU2"/>
<dbReference type="Gene3D" id="3.40.30.10">
    <property type="entry name" value="Glutaredoxin"/>
    <property type="match status" value="1"/>
</dbReference>
<accession>A0AAD2FGU2</accession>
<dbReference type="SUPFAM" id="SSF52833">
    <property type="entry name" value="Thioredoxin-like"/>
    <property type="match status" value="1"/>
</dbReference>
<dbReference type="PROSITE" id="PS51352">
    <property type="entry name" value="THIOREDOXIN_2"/>
    <property type="match status" value="1"/>
</dbReference>
<reference evidence="2" key="1">
    <citation type="submission" date="2023-08" db="EMBL/GenBank/DDBJ databases">
        <authorList>
            <person name="Audoor S."/>
            <person name="Bilcke G."/>
        </authorList>
    </citation>
    <scope>NUCLEOTIDE SEQUENCE</scope>
</reference>
<protein>
    <recommendedName>
        <fullName evidence="1">Thioredoxin domain-containing protein</fullName>
    </recommendedName>
</protein>
<sequence length="140" mass="16138">MSSRIKDKVAEKWHSSRRVEIVKDLGEFQRIVNDEQQDLVAVMFYSPVCKACNAAKPLYNKLAKKYKDVKFISVPMTPENSKHLRNMNIHQFPFGHIYKPSEGLLESAGLLRKMIPNFEKSLQRFISGNPEEARLADTEV</sequence>
<dbReference type="EMBL" id="CAKOGP040000113">
    <property type="protein sequence ID" value="CAJ1930687.1"/>
    <property type="molecule type" value="Genomic_DNA"/>
</dbReference>
<evidence type="ECO:0000313" key="2">
    <source>
        <dbReference type="EMBL" id="CAJ1930687.1"/>
    </source>
</evidence>
<feature type="domain" description="Thioredoxin" evidence="1">
    <location>
        <begin position="1"/>
        <end position="140"/>
    </location>
</feature>
<gene>
    <name evidence="2" type="ORF">CYCCA115_LOCUS2037</name>
</gene>
<comment type="caution">
    <text evidence="2">The sequence shown here is derived from an EMBL/GenBank/DDBJ whole genome shotgun (WGS) entry which is preliminary data.</text>
</comment>
<dbReference type="CDD" id="cd02961">
    <property type="entry name" value="PDI_a_family"/>
    <property type="match status" value="1"/>
</dbReference>
<proteinExistence type="predicted"/>
<dbReference type="Proteomes" id="UP001295423">
    <property type="component" value="Unassembled WGS sequence"/>
</dbReference>
<evidence type="ECO:0000313" key="3">
    <source>
        <dbReference type="Proteomes" id="UP001295423"/>
    </source>
</evidence>
<dbReference type="InterPro" id="IPR013766">
    <property type="entry name" value="Thioredoxin_domain"/>
</dbReference>
<organism evidence="2 3">
    <name type="scientific">Cylindrotheca closterium</name>
    <dbReference type="NCBI Taxonomy" id="2856"/>
    <lineage>
        <taxon>Eukaryota</taxon>
        <taxon>Sar</taxon>
        <taxon>Stramenopiles</taxon>
        <taxon>Ochrophyta</taxon>
        <taxon>Bacillariophyta</taxon>
        <taxon>Bacillariophyceae</taxon>
        <taxon>Bacillariophycidae</taxon>
        <taxon>Bacillariales</taxon>
        <taxon>Bacillariaceae</taxon>
        <taxon>Cylindrotheca</taxon>
    </lineage>
</organism>
<keyword evidence="3" id="KW-1185">Reference proteome</keyword>
<name>A0AAD2FGU2_9STRA</name>
<dbReference type="Pfam" id="PF00085">
    <property type="entry name" value="Thioredoxin"/>
    <property type="match status" value="1"/>
</dbReference>